<gene>
    <name evidence="2" type="ORF">D7223_01400</name>
</gene>
<comment type="caution">
    <text evidence="2">The sequence shown here is derived from an EMBL/GenBank/DDBJ whole genome shotgun (WGS) entry which is preliminary data.</text>
</comment>
<dbReference type="Pfam" id="PF19379">
    <property type="entry name" value="DUF5954"/>
    <property type="match status" value="1"/>
</dbReference>
<dbReference type="Proteomes" id="UP000281726">
    <property type="component" value="Unassembled WGS sequence"/>
</dbReference>
<dbReference type="InterPro" id="IPR045998">
    <property type="entry name" value="DUF5954"/>
</dbReference>
<keyword evidence="3" id="KW-1185">Reference proteome</keyword>
<evidence type="ECO:0000256" key="1">
    <source>
        <dbReference type="SAM" id="MobiDB-lite"/>
    </source>
</evidence>
<feature type="region of interest" description="Disordered" evidence="1">
    <location>
        <begin position="128"/>
        <end position="149"/>
    </location>
</feature>
<feature type="region of interest" description="Disordered" evidence="1">
    <location>
        <begin position="294"/>
        <end position="318"/>
    </location>
</feature>
<protein>
    <recommendedName>
        <fullName evidence="4">PE-PGRS family protein</fullName>
    </recommendedName>
</protein>
<dbReference type="AlphaFoldDB" id="A0A3A9ZQG2"/>
<evidence type="ECO:0008006" key="4">
    <source>
        <dbReference type="Google" id="ProtNLM"/>
    </source>
</evidence>
<name>A0A3A9ZQG2_9ACTN</name>
<dbReference type="EMBL" id="RBAK01000001">
    <property type="protein sequence ID" value="RKN50480.1"/>
    <property type="molecule type" value="Genomic_DNA"/>
</dbReference>
<evidence type="ECO:0000313" key="3">
    <source>
        <dbReference type="Proteomes" id="UP000281726"/>
    </source>
</evidence>
<sequence>MTAMGDEEMATPVVLRVQRRDDPVGAVMEDDAARRAEVYPRIRIGAPLFGHAVQAEAGRWQVCAVVSDTPQAARDILAHRLRELLDETEDVGLATELTAVVDVLDREKLDEITVTGRAHRIVRVDTFARFGPDGPEPPRPTDRDPRDAEDHDSFLDEVVVVDPEAVTGVSEAMLRVELMTAHYPWGQVPADVYAESVAAVAAYPLGVVLPARYAAAECVGGSWRPYSRAVATPQLARDEIAFGLRYIEPRLLRLTDEQTAFLQQAADDLDANPVDDLTVLGRRFRVTRIETLLRMSSGGPEGPRSSDPDPEQPPAAGR</sequence>
<dbReference type="OrthoDB" id="3450280at2"/>
<evidence type="ECO:0000313" key="2">
    <source>
        <dbReference type="EMBL" id="RKN50480.1"/>
    </source>
</evidence>
<organism evidence="2 3">
    <name type="scientific">Micromonospora endolithica</name>
    <dbReference type="NCBI Taxonomy" id="230091"/>
    <lineage>
        <taxon>Bacteria</taxon>
        <taxon>Bacillati</taxon>
        <taxon>Actinomycetota</taxon>
        <taxon>Actinomycetes</taxon>
        <taxon>Micromonosporales</taxon>
        <taxon>Micromonosporaceae</taxon>
        <taxon>Micromonospora</taxon>
    </lineage>
</organism>
<accession>A0A3A9ZQG2</accession>
<reference evidence="2 3" key="1">
    <citation type="journal article" date="2004" name="Syst. Appl. Microbiol.">
        <title>Cryptoendolithic actinomycetes from antarctic sandstone rock samples: Micromonospora endolithica sp. nov. and two isolates related to Micromonospora coerulea Jensen 1932.</title>
        <authorList>
            <person name="Hirsch P."/>
            <person name="Mevs U."/>
            <person name="Kroppenstedt R.M."/>
            <person name="Schumann P."/>
            <person name="Stackebrandt E."/>
        </authorList>
    </citation>
    <scope>NUCLEOTIDE SEQUENCE [LARGE SCALE GENOMIC DNA]</scope>
    <source>
        <strain evidence="2 3">JCM 12677</strain>
    </source>
</reference>
<proteinExistence type="predicted"/>
<feature type="compositionally biased region" description="Basic and acidic residues" evidence="1">
    <location>
        <begin position="139"/>
        <end position="149"/>
    </location>
</feature>